<feature type="binding site" evidence="10">
    <location>
        <position position="9"/>
    </location>
    <ligand>
        <name>Mg(2+)</name>
        <dbReference type="ChEBI" id="CHEBI:18420"/>
        <label>2</label>
    </ligand>
</feature>
<keyword evidence="14" id="KW-1185">Reference proteome</keyword>
<dbReference type="InterPro" id="IPR022892">
    <property type="entry name" value="RNaseHI"/>
</dbReference>
<evidence type="ECO:0000256" key="1">
    <source>
        <dbReference type="ARBA" id="ARBA00000077"/>
    </source>
</evidence>
<accession>A0A6C7EA04</accession>
<comment type="cofactor">
    <cofactor evidence="10">
        <name>Mg(2+)</name>
        <dbReference type="ChEBI" id="CHEBI:18420"/>
    </cofactor>
    <text evidence="10">Binds 1 Mg(2+) ion per subunit. May bind a second metal ion at a regulatory site, or after substrate binding.</text>
</comment>
<reference evidence="13 14" key="1">
    <citation type="journal article" date="2013" name="Int. J. Syst. Evol. Microbiol.">
        <title>Ilumatobacter nonamiense sp. nov. and Ilumatobacter coccineum sp. nov., isolated from seashore sand.</title>
        <authorList>
            <person name="Matsumoto A."/>
            <person name="Kasai H."/>
            <person name="Matsuo Y."/>
            <person name="Shizuri Y."/>
            <person name="Ichikawa N."/>
            <person name="Fujita N."/>
            <person name="Omura S."/>
            <person name="Takahashi Y."/>
        </authorList>
    </citation>
    <scope>NUCLEOTIDE SEQUENCE [LARGE SCALE GENOMIC DNA]</scope>
    <source>
        <strain evidence="14">NBRC 103263 / KCTC 29153 / YM16-304</strain>
    </source>
</reference>
<dbReference type="GO" id="GO:0004523">
    <property type="term" value="F:RNA-DNA hybrid ribonuclease activity"/>
    <property type="evidence" value="ECO:0007669"/>
    <property type="project" value="UniProtKB-UniRule"/>
</dbReference>
<sequence>MSRIEVFTDGACSGNPGPGGWGWAVAPDGTPTGSGGERDTTNQRMEVYAVLDAIRTLGADGTPLEIVSDSTYVVKCFNDSWWVKWERNGWKNSKKQPVANVDLWKPLIELVRSSDVTFRWVKGHSGHPMNELADQLAVAAIPAG</sequence>
<dbReference type="Proteomes" id="UP000011863">
    <property type="component" value="Chromosome"/>
</dbReference>
<dbReference type="PANTHER" id="PTHR10642">
    <property type="entry name" value="RIBONUCLEASE H1"/>
    <property type="match status" value="1"/>
</dbReference>
<dbReference type="HAMAP" id="MF_00042">
    <property type="entry name" value="RNase_H"/>
    <property type="match status" value="1"/>
</dbReference>
<evidence type="ECO:0000259" key="12">
    <source>
        <dbReference type="PROSITE" id="PS50879"/>
    </source>
</evidence>
<dbReference type="GO" id="GO:0003676">
    <property type="term" value="F:nucleic acid binding"/>
    <property type="evidence" value="ECO:0007669"/>
    <property type="project" value="InterPro"/>
</dbReference>
<evidence type="ECO:0000256" key="11">
    <source>
        <dbReference type="SAM" id="MobiDB-lite"/>
    </source>
</evidence>
<organism evidence="13 14">
    <name type="scientific">Ilumatobacter coccineus (strain NBRC 103263 / KCTC 29153 / YM16-304)</name>
    <dbReference type="NCBI Taxonomy" id="1313172"/>
    <lineage>
        <taxon>Bacteria</taxon>
        <taxon>Bacillati</taxon>
        <taxon>Actinomycetota</taxon>
        <taxon>Acidimicrobiia</taxon>
        <taxon>Acidimicrobiales</taxon>
        <taxon>Ilumatobacteraceae</taxon>
        <taxon>Ilumatobacter</taxon>
    </lineage>
</organism>
<dbReference type="InterPro" id="IPR012337">
    <property type="entry name" value="RNaseH-like_sf"/>
</dbReference>
<dbReference type="RefSeq" id="WP_015442538.1">
    <property type="nucleotide sequence ID" value="NC_020520.1"/>
</dbReference>
<keyword evidence="10" id="KW-0963">Cytoplasm</keyword>
<dbReference type="AlphaFoldDB" id="A0A6C7EA04"/>
<feature type="binding site" evidence="10">
    <location>
        <position position="46"/>
    </location>
    <ligand>
        <name>Mg(2+)</name>
        <dbReference type="ChEBI" id="CHEBI:18420"/>
        <label>1</label>
    </ligand>
</feature>
<keyword evidence="5 10" id="KW-0540">Nuclease</keyword>
<comment type="subunit">
    <text evidence="3 10">Monomer.</text>
</comment>
<gene>
    <name evidence="10 13" type="primary">rnhA</name>
    <name evidence="13" type="ORF">YM304_29770</name>
</gene>
<feature type="binding site" evidence="10">
    <location>
        <position position="9"/>
    </location>
    <ligand>
        <name>Mg(2+)</name>
        <dbReference type="ChEBI" id="CHEBI:18420"/>
        <label>1</label>
    </ligand>
</feature>
<keyword evidence="6 10" id="KW-0479">Metal-binding</keyword>
<dbReference type="EMBL" id="AP012057">
    <property type="protein sequence ID" value="BAN03291.1"/>
    <property type="molecule type" value="Genomic_DNA"/>
</dbReference>
<evidence type="ECO:0000256" key="6">
    <source>
        <dbReference type="ARBA" id="ARBA00022723"/>
    </source>
</evidence>
<dbReference type="CDD" id="cd09278">
    <property type="entry name" value="RNase_HI_prokaryote_like"/>
    <property type="match status" value="1"/>
</dbReference>
<evidence type="ECO:0000256" key="8">
    <source>
        <dbReference type="ARBA" id="ARBA00022801"/>
    </source>
</evidence>
<evidence type="ECO:0000256" key="5">
    <source>
        <dbReference type="ARBA" id="ARBA00022722"/>
    </source>
</evidence>
<dbReference type="InterPro" id="IPR050092">
    <property type="entry name" value="RNase_H"/>
</dbReference>
<feature type="binding site" evidence="10">
    <location>
        <position position="134"/>
    </location>
    <ligand>
        <name>Mg(2+)</name>
        <dbReference type="ChEBI" id="CHEBI:18420"/>
        <label>2</label>
    </ligand>
</feature>
<dbReference type="SUPFAM" id="SSF53098">
    <property type="entry name" value="Ribonuclease H-like"/>
    <property type="match status" value="1"/>
</dbReference>
<evidence type="ECO:0000256" key="4">
    <source>
        <dbReference type="ARBA" id="ARBA00012180"/>
    </source>
</evidence>
<dbReference type="GO" id="GO:0005737">
    <property type="term" value="C:cytoplasm"/>
    <property type="evidence" value="ECO:0007669"/>
    <property type="project" value="UniProtKB-SubCell"/>
</dbReference>
<dbReference type="InterPro" id="IPR036397">
    <property type="entry name" value="RNaseH_sf"/>
</dbReference>
<dbReference type="OrthoDB" id="7845843at2"/>
<dbReference type="GO" id="GO:0000287">
    <property type="term" value="F:magnesium ion binding"/>
    <property type="evidence" value="ECO:0007669"/>
    <property type="project" value="UniProtKB-UniRule"/>
</dbReference>
<keyword evidence="7 10" id="KW-0255">Endonuclease</keyword>
<evidence type="ECO:0000256" key="9">
    <source>
        <dbReference type="ARBA" id="ARBA00022842"/>
    </source>
</evidence>
<evidence type="ECO:0000313" key="14">
    <source>
        <dbReference type="Proteomes" id="UP000011863"/>
    </source>
</evidence>
<keyword evidence="9 10" id="KW-0460">Magnesium</keyword>
<dbReference type="PANTHER" id="PTHR10642:SF26">
    <property type="entry name" value="RIBONUCLEASE H1"/>
    <property type="match status" value="1"/>
</dbReference>
<evidence type="ECO:0000256" key="3">
    <source>
        <dbReference type="ARBA" id="ARBA00011245"/>
    </source>
</evidence>
<dbReference type="InterPro" id="IPR002156">
    <property type="entry name" value="RNaseH_domain"/>
</dbReference>
<dbReference type="EC" id="3.1.26.4" evidence="4 10"/>
<dbReference type="GO" id="GO:0043137">
    <property type="term" value="P:DNA replication, removal of RNA primer"/>
    <property type="evidence" value="ECO:0007669"/>
    <property type="project" value="TreeGrafter"/>
</dbReference>
<evidence type="ECO:0000256" key="10">
    <source>
        <dbReference type="HAMAP-Rule" id="MF_00042"/>
    </source>
</evidence>
<feature type="region of interest" description="Disordered" evidence="11">
    <location>
        <begin position="1"/>
        <end position="42"/>
    </location>
</feature>
<evidence type="ECO:0000256" key="7">
    <source>
        <dbReference type="ARBA" id="ARBA00022759"/>
    </source>
</evidence>
<dbReference type="PROSITE" id="PS50879">
    <property type="entry name" value="RNASE_H_1"/>
    <property type="match status" value="1"/>
</dbReference>
<dbReference type="KEGG" id="aym:YM304_29770"/>
<comment type="catalytic activity">
    <reaction evidence="1 10">
        <text>Endonucleolytic cleavage to 5'-phosphomonoester.</text>
        <dbReference type="EC" id="3.1.26.4"/>
    </reaction>
</comment>
<proteinExistence type="inferred from homology"/>
<comment type="subcellular location">
    <subcellularLocation>
        <location evidence="10">Cytoplasm</location>
    </subcellularLocation>
</comment>
<evidence type="ECO:0000313" key="13">
    <source>
        <dbReference type="EMBL" id="BAN03291.1"/>
    </source>
</evidence>
<feature type="domain" description="RNase H type-1" evidence="12">
    <location>
        <begin position="1"/>
        <end position="142"/>
    </location>
</feature>
<dbReference type="Gene3D" id="3.30.420.10">
    <property type="entry name" value="Ribonuclease H-like superfamily/Ribonuclease H"/>
    <property type="match status" value="1"/>
</dbReference>
<comment type="function">
    <text evidence="10">Endonuclease that specifically degrades the RNA of RNA-DNA hybrids.</text>
</comment>
<name>A0A6C7EA04_ILUCY</name>
<evidence type="ECO:0000256" key="2">
    <source>
        <dbReference type="ARBA" id="ARBA00005300"/>
    </source>
</evidence>
<protein>
    <recommendedName>
        <fullName evidence="4 10">Ribonuclease H</fullName>
        <shortName evidence="10">RNase H</shortName>
        <ecNumber evidence="4 10">3.1.26.4</ecNumber>
    </recommendedName>
</protein>
<dbReference type="Pfam" id="PF00075">
    <property type="entry name" value="RNase_H"/>
    <property type="match status" value="1"/>
</dbReference>
<feature type="binding site" evidence="10">
    <location>
        <position position="69"/>
    </location>
    <ligand>
        <name>Mg(2+)</name>
        <dbReference type="ChEBI" id="CHEBI:18420"/>
        <label>1</label>
    </ligand>
</feature>
<keyword evidence="8 10" id="KW-0378">Hydrolase</keyword>
<comment type="similarity">
    <text evidence="2 10">Belongs to the RNase H family.</text>
</comment>